<dbReference type="WBParaSite" id="Hba_10028">
    <property type="protein sequence ID" value="Hba_10028"/>
    <property type="gene ID" value="Hba_10028"/>
</dbReference>
<proteinExistence type="predicted"/>
<dbReference type="Proteomes" id="UP000095283">
    <property type="component" value="Unplaced"/>
</dbReference>
<accession>A0A1I7WXX5</accession>
<evidence type="ECO:0000313" key="3">
    <source>
        <dbReference type="WBParaSite" id="Hba_10043"/>
    </source>
</evidence>
<organism evidence="1 2">
    <name type="scientific">Heterorhabditis bacteriophora</name>
    <name type="common">Entomopathogenic nematode worm</name>
    <dbReference type="NCBI Taxonomy" id="37862"/>
    <lineage>
        <taxon>Eukaryota</taxon>
        <taxon>Metazoa</taxon>
        <taxon>Ecdysozoa</taxon>
        <taxon>Nematoda</taxon>
        <taxon>Chromadorea</taxon>
        <taxon>Rhabditida</taxon>
        <taxon>Rhabditina</taxon>
        <taxon>Rhabditomorpha</taxon>
        <taxon>Strongyloidea</taxon>
        <taxon>Heterorhabditidae</taxon>
        <taxon>Heterorhabditis</taxon>
    </lineage>
</organism>
<protein>
    <submittedName>
        <fullName evidence="2 3">Transposase</fullName>
    </submittedName>
</protein>
<name>A0A1I7WXX5_HETBA</name>
<evidence type="ECO:0000313" key="2">
    <source>
        <dbReference type="WBParaSite" id="Hba_10028"/>
    </source>
</evidence>
<sequence>MERRVVCAYESDRPVSPVHCSSNYALSAISEHALEINGINEKTTSSVGNTTGHQLKTICQEANVDLIPHKSEH</sequence>
<dbReference type="WBParaSite" id="Hba_10043">
    <property type="protein sequence ID" value="Hba_10043"/>
    <property type="gene ID" value="Hba_10043"/>
</dbReference>
<keyword evidence="1" id="KW-1185">Reference proteome</keyword>
<reference evidence="2 3" key="1">
    <citation type="submission" date="2016-11" db="UniProtKB">
        <authorList>
            <consortium name="WormBaseParasite"/>
        </authorList>
    </citation>
    <scope>IDENTIFICATION</scope>
</reference>
<dbReference type="AlphaFoldDB" id="A0A1I7WXX5"/>
<evidence type="ECO:0000313" key="1">
    <source>
        <dbReference type="Proteomes" id="UP000095283"/>
    </source>
</evidence>